<dbReference type="InterPro" id="IPR011993">
    <property type="entry name" value="PH-like_dom_sf"/>
</dbReference>
<accession>A0A1V9YE48</accession>
<protein>
    <recommendedName>
        <fullName evidence="1">PH domain-containing protein</fullName>
    </recommendedName>
</protein>
<gene>
    <name evidence="2" type="ORF">ACHHYP_14072</name>
</gene>
<dbReference type="Proteomes" id="UP000243579">
    <property type="component" value="Unassembled WGS sequence"/>
</dbReference>
<dbReference type="PROSITE" id="PS50003">
    <property type="entry name" value="PH_DOMAIN"/>
    <property type="match status" value="1"/>
</dbReference>
<feature type="domain" description="PH" evidence="1">
    <location>
        <begin position="120"/>
        <end position="218"/>
    </location>
</feature>
<dbReference type="SUPFAM" id="SSF50729">
    <property type="entry name" value="PH domain-like"/>
    <property type="match status" value="1"/>
</dbReference>
<evidence type="ECO:0000259" key="1">
    <source>
        <dbReference type="PROSITE" id="PS50003"/>
    </source>
</evidence>
<dbReference type="CDD" id="cd00821">
    <property type="entry name" value="PH"/>
    <property type="match status" value="1"/>
</dbReference>
<dbReference type="InterPro" id="IPR001849">
    <property type="entry name" value="PH_domain"/>
</dbReference>
<dbReference type="Gene3D" id="2.30.29.30">
    <property type="entry name" value="Pleckstrin-homology domain (PH domain)/Phosphotyrosine-binding domain (PTB)"/>
    <property type="match status" value="1"/>
</dbReference>
<sequence length="258" mass="29107">MFHFLKKTKSELLGSGRHMEPDTDCTPEAVIEAASRMPLLTYDVLFACEVDVTITVTRRRERKGESVWLVSKSDEPDVLVGSQVYLVNGERIPEGSENDTDLFAWDVVSTWPRRLTLILPPTKTGTLTKKSRSGRDKWDERHFKVQRGMLKYFEVLGTNEMKEKGDMDLHRIKLAYMATKERPYCLCLTKSSSDSLILSFTTDTERLEWAATIYTISEIATRGISAAHAAQLGLMTATSIAHDDDQCLGPAFHKAIPF</sequence>
<proteinExistence type="predicted"/>
<comment type="caution">
    <text evidence="2">The sequence shown here is derived from an EMBL/GenBank/DDBJ whole genome shotgun (WGS) entry which is preliminary data.</text>
</comment>
<evidence type="ECO:0000313" key="3">
    <source>
        <dbReference type="Proteomes" id="UP000243579"/>
    </source>
</evidence>
<dbReference type="SMART" id="SM00233">
    <property type="entry name" value="PH"/>
    <property type="match status" value="1"/>
</dbReference>
<dbReference type="STRING" id="1202772.A0A1V9YE48"/>
<organism evidence="2 3">
    <name type="scientific">Achlya hypogyna</name>
    <name type="common">Oomycete</name>
    <name type="synonym">Protoachlya hypogyna</name>
    <dbReference type="NCBI Taxonomy" id="1202772"/>
    <lineage>
        <taxon>Eukaryota</taxon>
        <taxon>Sar</taxon>
        <taxon>Stramenopiles</taxon>
        <taxon>Oomycota</taxon>
        <taxon>Saprolegniomycetes</taxon>
        <taxon>Saprolegniales</taxon>
        <taxon>Achlyaceae</taxon>
        <taxon>Achlya</taxon>
    </lineage>
</organism>
<dbReference type="Pfam" id="PF00169">
    <property type="entry name" value="PH"/>
    <property type="match status" value="1"/>
</dbReference>
<name>A0A1V9YE48_ACHHY</name>
<reference evidence="2 3" key="1">
    <citation type="journal article" date="2014" name="Genome Biol. Evol.">
        <title>The secreted proteins of Achlya hypogyna and Thraustotheca clavata identify the ancestral oomycete secretome and reveal gene acquisitions by horizontal gene transfer.</title>
        <authorList>
            <person name="Misner I."/>
            <person name="Blouin N."/>
            <person name="Leonard G."/>
            <person name="Richards T.A."/>
            <person name="Lane C.E."/>
        </authorList>
    </citation>
    <scope>NUCLEOTIDE SEQUENCE [LARGE SCALE GENOMIC DNA]</scope>
    <source>
        <strain evidence="2 3">ATCC 48635</strain>
    </source>
</reference>
<evidence type="ECO:0000313" key="2">
    <source>
        <dbReference type="EMBL" id="OQR83966.1"/>
    </source>
</evidence>
<dbReference type="OrthoDB" id="73680at2759"/>
<keyword evidence="3" id="KW-1185">Reference proteome</keyword>
<dbReference type="EMBL" id="JNBR01002025">
    <property type="protein sequence ID" value="OQR83966.1"/>
    <property type="molecule type" value="Genomic_DNA"/>
</dbReference>
<dbReference type="AlphaFoldDB" id="A0A1V9YE48"/>